<dbReference type="AlphaFoldDB" id="A0A0S7C5U4"/>
<dbReference type="Proteomes" id="UP000053091">
    <property type="component" value="Unassembled WGS sequence"/>
</dbReference>
<dbReference type="EMBL" id="DF968183">
    <property type="protein sequence ID" value="GAP44223.1"/>
    <property type="molecule type" value="Genomic_DNA"/>
</dbReference>
<accession>A0A0S7C5U4</accession>
<evidence type="ECO:0000256" key="1">
    <source>
        <dbReference type="SAM" id="SignalP"/>
    </source>
</evidence>
<evidence type="ECO:0008006" key="4">
    <source>
        <dbReference type="Google" id="ProtNLM"/>
    </source>
</evidence>
<dbReference type="RefSeq" id="WP_062043134.1">
    <property type="nucleotide sequence ID" value="NZ_DF968183.1"/>
</dbReference>
<feature type="chain" id="PRO_5006633560" description="DUF3575 domain-containing protein" evidence="1">
    <location>
        <begin position="20"/>
        <end position="236"/>
    </location>
</feature>
<organism evidence="2">
    <name type="scientific">Lentimicrobium saccharophilum</name>
    <dbReference type="NCBI Taxonomy" id="1678841"/>
    <lineage>
        <taxon>Bacteria</taxon>
        <taxon>Pseudomonadati</taxon>
        <taxon>Bacteroidota</taxon>
        <taxon>Bacteroidia</taxon>
        <taxon>Bacteroidales</taxon>
        <taxon>Lentimicrobiaceae</taxon>
        <taxon>Lentimicrobium</taxon>
    </lineage>
</organism>
<keyword evidence="3" id="KW-1185">Reference proteome</keyword>
<feature type="signal peptide" evidence="1">
    <location>
        <begin position="1"/>
        <end position="19"/>
    </location>
</feature>
<protein>
    <recommendedName>
        <fullName evidence="4">DUF3575 domain-containing protein</fullName>
    </recommendedName>
</protein>
<reference evidence="2" key="1">
    <citation type="journal article" date="2015" name="Genome Announc.">
        <title>Draft Genome Sequence of Bacteroidales Strain TBC1, a Novel Isolate from a Methanogenic Wastewater Treatment System.</title>
        <authorList>
            <person name="Tourlousse D.M."/>
            <person name="Matsuura N."/>
            <person name="Sun L."/>
            <person name="Toyonaga M."/>
            <person name="Kuroda K."/>
            <person name="Ohashi A."/>
            <person name="Cruz R."/>
            <person name="Yamaguchi T."/>
            <person name="Sekiguchi Y."/>
        </authorList>
    </citation>
    <scope>NUCLEOTIDE SEQUENCE [LARGE SCALE GENOMIC DNA]</scope>
    <source>
        <strain evidence="2">TBC1</strain>
    </source>
</reference>
<evidence type="ECO:0000313" key="2">
    <source>
        <dbReference type="EMBL" id="GAP44223.1"/>
    </source>
</evidence>
<gene>
    <name evidence="2" type="ORF">TBC1_1224</name>
</gene>
<name>A0A0S7C5U4_9BACT</name>
<sequence length="236" mass="26615">MRNKILILAACLIPLITAAQSWKSKPFSISLLNNATLYPPKSLTAIFNQPIHPGFSASYEFGWRETIKNPMFRNVNTHALGGRQVYTGKWFQNIGLSYYYHRYVNHAVLITTQAGYRRYLGKFSAEVSLHAGYMHAFLLTEQFLKLSDGSWKSQKLPSKAQIVGGAGIGIGYDAGYHYNTRRIFINYDFRLQMPFISNYVPLLPNGILSAGIQFTLFKNPGSHSKPAPKQLECPKS</sequence>
<dbReference type="STRING" id="1678841.TBC1_1224"/>
<keyword evidence="1" id="KW-0732">Signal</keyword>
<proteinExistence type="predicted"/>
<evidence type="ECO:0000313" key="3">
    <source>
        <dbReference type="Proteomes" id="UP000053091"/>
    </source>
</evidence>
<dbReference type="OrthoDB" id="660961at2"/>